<evidence type="ECO:0000313" key="2">
    <source>
        <dbReference type="EMBL" id="MBB5350210.1"/>
    </source>
</evidence>
<reference evidence="2 3" key="1">
    <citation type="submission" date="2020-08" db="EMBL/GenBank/DDBJ databases">
        <title>Genomic Encyclopedia of Type Strains, Phase IV (KMG-IV): sequencing the most valuable type-strain genomes for metagenomic binning, comparative biology and taxonomic classification.</title>
        <authorList>
            <person name="Goeker M."/>
        </authorList>
    </citation>
    <scope>NUCLEOTIDE SEQUENCE [LARGE SCALE GENOMIC DNA]</scope>
    <source>
        <strain evidence="2 3">YC6886</strain>
    </source>
</reference>
<gene>
    <name evidence="2" type="ORF">HNR46_000434</name>
</gene>
<name>A0A840V8D1_9BACT</name>
<dbReference type="AlphaFoldDB" id="A0A840V8D1"/>
<feature type="signal peptide" evidence="1">
    <location>
        <begin position="1"/>
        <end position="15"/>
    </location>
</feature>
<keyword evidence="3" id="KW-1185">Reference proteome</keyword>
<comment type="caution">
    <text evidence="2">The sequence shown here is derived from an EMBL/GenBank/DDBJ whole genome shotgun (WGS) entry which is preliminary data.</text>
</comment>
<proteinExistence type="predicted"/>
<dbReference type="RefSeq" id="WP_184015358.1">
    <property type="nucleotide sequence ID" value="NZ_JACHFD010000002.1"/>
</dbReference>
<dbReference type="NCBIfam" id="TIGR02595">
    <property type="entry name" value="PEP_CTERM"/>
    <property type="match status" value="1"/>
</dbReference>
<feature type="chain" id="PRO_5032602966" description="PEP-CTERM protein-sorting domain-containing protein" evidence="1">
    <location>
        <begin position="16"/>
        <end position="304"/>
    </location>
</feature>
<dbReference type="Proteomes" id="UP000557717">
    <property type="component" value="Unassembled WGS sequence"/>
</dbReference>
<dbReference type="InterPro" id="IPR013424">
    <property type="entry name" value="Ice-binding_C"/>
</dbReference>
<sequence length="304" mass="31461">MKFLPILFVATPAFAANIVLNADDSYGNSSFNSAGNWSSASYPDPGNDYFTQGHLLRTPTSSSSYNFAGDSLTVTGSAAFSAANNEALMWKGSGTTATITISNLIVDGGQIRHGAGDGDSVTFFGSITVGASGMGIASQGGFNIASAIHGDSTIYILGNGTGSTQRMVTFTSAASTFHGDLILNSENSLATLAENSVFHFKMGSDGINNSIEGIGWIALNGSFALDLSGASTTYGDAWSLVSVATAEYGDEFSIEGFHDLGEGRWAQGIYQFDQATGTLSVVPEPSAILLSGIALGLGLHRRRP</sequence>
<evidence type="ECO:0008006" key="4">
    <source>
        <dbReference type="Google" id="ProtNLM"/>
    </source>
</evidence>
<accession>A0A840V8D1</accession>
<dbReference type="EMBL" id="JACHFD010000002">
    <property type="protein sequence ID" value="MBB5350210.1"/>
    <property type="molecule type" value="Genomic_DNA"/>
</dbReference>
<organism evidence="2 3">
    <name type="scientific">Haloferula luteola</name>
    <dbReference type="NCBI Taxonomy" id="595692"/>
    <lineage>
        <taxon>Bacteria</taxon>
        <taxon>Pseudomonadati</taxon>
        <taxon>Verrucomicrobiota</taxon>
        <taxon>Verrucomicrobiia</taxon>
        <taxon>Verrucomicrobiales</taxon>
        <taxon>Verrucomicrobiaceae</taxon>
        <taxon>Haloferula</taxon>
    </lineage>
</organism>
<evidence type="ECO:0000313" key="3">
    <source>
        <dbReference type="Proteomes" id="UP000557717"/>
    </source>
</evidence>
<evidence type="ECO:0000256" key="1">
    <source>
        <dbReference type="SAM" id="SignalP"/>
    </source>
</evidence>
<keyword evidence="1" id="KW-0732">Signal</keyword>
<protein>
    <recommendedName>
        <fullName evidence="4">PEP-CTERM protein-sorting domain-containing protein</fullName>
    </recommendedName>
</protein>